<accession>A0A2W1BIS8</accession>
<dbReference type="EMBL" id="KZ150159">
    <property type="protein sequence ID" value="PZC72736.1"/>
    <property type="molecule type" value="Genomic_DNA"/>
</dbReference>
<evidence type="ECO:0000313" key="1">
    <source>
        <dbReference type="EMBL" id="PZC72736.1"/>
    </source>
</evidence>
<name>A0A2W1BIS8_HELAM</name>
<keyword evidence="2" id="KW-1185">Reference proteome</keyword>
<reference evidence="1 2" key="1">
    <citation type="journal article" date="2017" name="BMC Biol.">
        <title>Genomic innovations, transcriptional plasticity and gene loss underlying the evolution and divergence of two highly polyphagous and invasive Helicoverpa pest species.</title>
        <authorList>
            <person name="Pearce S.L."/>
            <person name="Clarke D.F."/>
            <person name="East P.D."/>
            <person name="Elfekih S."/>
            <person name="Gordon K.H."/>
            <person name="Jermiin L.S."/>
            <person name="McGaughran A."/>
            <person name="Oakeshott J.G."/>
            <person name="Papanikolaou A."/>
            <person name="Perera O.P."/>
            <person name="Rane R.V."/>
            <person name="Richards S."/>
            <person name="Tay W.T."/>
            <person name="Walsh T.K."/>
            <person name="Anderson A."/>
            <person name="Anderson C.J."/>
            <person name="Asgari S."/>
            <person name="Board P.G."/>
            <person name="Bretschneider A."/>
            <person name="Campbell P.M."/>
            <person name="Chertemps T."/>
            <person name="Christeller J.T."/>
            <person name="Coppin C.W."/>
            <person name="Downes S.J."/>
            <person name="Duan G."/>
            <person name="Farnsworth C.A."/>
            <person name="Good R.T."/>
            <person name="Han L.B."/>
            <person name="Han Y.C."/>
            <person name="Hatje K."/>
            <person name="Horne I."/>
            <person name="Huang Y.P."/>
            <person name="Hughes D.S."/>
            <person name="Jacquin-Joly E."/>
            <person name="James W."/>
            <person name="Jhangiani S."/>
            <person name="Kollmar M."/>
            <person name="Kuwar S.S."/>
            <person name="Li S."/>
            <person name="Liu N.Y."/>
            <person name="Maibeche M.T."/>
            <person name="Miller J.R."/>
            <person name="Montagne N."/>
            <person name="Perry T."/>
            <person name="Qu J."/>
            <person name="Song S.V."/>
            <person name="Sutton G.G."/>
            <person name="Vogel H."/>
            <person name="Walenz B.P."/>
            <person name="Xu W."/>
            <person name="Zhang H.J."/>
            <person name="Zou Z."/>
            <person name="Batterham P."/>
            <person name="Edwards O.R."/>
            <person name="Feyereisen R."/>
            <person name="Gibbs R.A."/>
            <person name="Heckel D.G."/>
            <person name="McGrath A."/>
            <person name="Robin C."/>
            <person name="Scherer S.E."/>
            <person name="Worley K.C."/>
            <person name="Wu Y.D."/>
        </authorList>
    </citation>
    <scope>NUCLEOTIDE SEQUENCE [LARGE SCALE GENOMIC DNA]</scope>
    <source>
        <strain evidence="1">Harm_GR_Male_#8</strain>
        <tissue evidence="1">Whole organism</tissue>
    </source>
</reference>
<proteinExistence type="predicted"/>
<gene>
    <name evidence="1" type="primary">HaOG210685</name>
    <name evidence="1" type="ORF">B5X24_HaOG210685</name>
</gene>
<dbReference type="AlphaFoldDB" id="A0A2W1BIS8"/>
<sequence>MSHEKGCAWPGSPVDLSLPPASAWDLRLRERRVGYCCHGTERSVTTEARVVGVGAVTAALLTALAAVLGTVHDTVAPSSGHA</sequence>
<feature type="non-terminal residue" evidence="1">
    <location>
        <position position="82"/>
    </location>
</feature>
<dbReference type="Proteomes" id="UP000249218">
    <property type="component" value="Unassembled WGS sequence"/>
</dbReference>
<evidence type="ECO:0000313" key="2">
    <source>
        <dbReference type="Proteomes" id="UP000249218"/>
    </source>
</evidence>
<protein>
    <submittedName>
        <fullName evidence="1">Uncharacterized protein</fullName>
    </submittedName>
</protein>
<organism evidence="1 2">
    <name type="scientific">Helicoverpa armigera</name>
    <name type="common">Cotton bollworm</name>
    <name type="synonym">Heliothis armigera</name>
    <dbReference type="NCBI Taxonomy" id="29058"/>
    <lineage>
        <taxon>Eukaryota</taxon>
        <taxon>Metazoa</taxon>
        <taxon>Ecdysozoa</taxon>
        <taxon>Arthropoda</taxon>
        <taxon>Hexapoda</taxon>
        <taxon>Insecta</taxon>
        <taxon>Pterygota</taxon>
        <taxon>Neoptera</taxon>
        <taxon>Endopterygota</taxon>
        <taxon>Lepidoptera</taxon>
        <taxon>Glossata</taxon>
        <taxon>Ditrysia</taxon>
        <taxon>Noctuoidea</taxon>
        <taxon>Noctuidae</taxon>
        <taxon>Heliothinae</taxon>
        <taxon>Helicoverpa</taxon>
    </lineage>
</organism>